<dbReference type="EMBL" id="JBHFFA010000002">
    <property type="protein sequence ID" value="KAL2643050.1"/>
    <property type="molecule type" value="Genomic_DNA"/>
</dbReference>
<sequence length="114" mass="12660">MKDGLEKKIWQIVSICRPKKVYETCCSLSSSAAFPHLLLYSGGDHSSFAVAGDRIIAEKVLGGIAGKNNRTEFTALCRTNKYPREIPTLPWYRSTIPQDISTLGSQKIRNTLEA</sequence>
<evidence type="ECO:0000313" key="2">
    <source>
        <dbReference type="Proteomes" id="UP001605036"/>
    </source>
</evidence>
<proteinExistence type="predicted"/>
<reference evidence="1 2" key="1">
    <citation type="submission" date="2024-09" db="EMBL/GenBank/DDBJ databases">
        <title>Chromosome-scale assembly of Riccia fluitans.</title>
        <authorList>
            <person name="Paukszto L."/>
            <person name="Sawicki J."/>
            <person name="Karawczyk K."/>
            <person name="Piernik-Szablinska J."/>
            <person name="Szczecinska M."/>
            <person name="Mazdziarz M."/>
        </authorList>
    </citation>
    <scope>NUCLEOTIDE SEQUENCE [LARGE SCALE GENOMIC DNA]</scope>
    <source>
        <strain evidence="1">Rf_01</strain>
        <tissue evidence="1">Aerial parts of the thallus</tissue>
    </source>
</reference>
<keyword evidence="2" id="KW-1185">Reference proteome</keyword>
<evidence type="ECO:0000313" key="1">
    <source>
        <dbReference type="EMBL" id="KAL2643050.1"/>
    </source>
</evidence>
<name>A0ABD1Z5J5_9MARC</name>
<accession>A0ABD1Z5J5</accession>
<organism evidence="1 2">
    <name type="scientific">Riccia fluitans</name>
    <dbReference type="NCBI Taxonomy" id="41844"/>
    <lineage>
        <taxon>Eukaryota</taxon>
        <taxon>Viridiplantae</taxon>
        <taxon>Streptophyta</taxon>
        <taxon>Embryophyta</taxon>
        <taxon>Marchantiophyta</taxon>
        <taxon>Marchantiopsida</taxon>
        <taxon>Marchantiidae</taxon>
        <taxon>Marchantiales</taxon>
        <taxon>Ricciaceae</taxon>
        <taxon>Riccia</taxon>
    </lineage>
</organism>
<dbReference type="Proteomes" id="UP001605036">
    <property type="component" value="Unassembled WGS sequence"/>
</dbReference>
<protein>
    <submittedName>
        <fullName evidence="1">Uncharacterized protein</fullName>
    </submittedName>
</protein>
<comment type="caution">
    <text evidence="1">The sequence shown here is derived from an EMBL/GenBank/DDBJ whole genome shotgun (WGS) entry which is preliminary data.</text>
</comment>
<dbReference type="AlphaFoldDB" id="A0ABD1Z5J5"/>
<gene>
    <name evidence="1" type="ORF">R1flu_010637</name>
</gene>